<proteinExistence type="predicted"/>
<dbReference type="PANTHER" id="PTHR28272:SF1">
    <property type="entry name" value="RIBONUCLEASES P_MRP PROTEIN SUBUNIT POP3"/>
    <property type="match status" value="1"/>
</dbReference>
<accession>A0A1G4JTK2</accession>
<evidence type="ECO:0000313" key="1">
    <source>
        <dbReference type="EMBL" id="SCU94116.1"/>
    </source>
</evidence>
<protein>
    <submittedName>
        <fullName evidence="1">LAME_0F06172g1_1</fullName>
    </submittedName>
</protein>
<evidence type="ECO:0000313" key="2">
    <source>
        <dbReference type="Proteomes" id="UP000191144"/>
    </source>
</evidence>
<dbReference type="GO" id="GO:0005829">
    <property type="term" value="C:cytosol"/>
    <property type="evidence" value="ECO:0007669"/>
    <property type="project" value="TreeGrafter"/>
</dbReference>
<dbReference type="InterPro" id="IPR013241">
    <property type="entry name" value="RNase_P_Pop3"/>
</dbReference>
<dbReference type="PANTHER" id="PTHR28272">
    <property type="entry name" value="RIBONUCLEASES P/MRP PROTEIN SUBUNIT POP3"/>
    <property type="match status" value="1"/>
</dbReference>
<dbReference type="Pfam" id="PF08228">
    <property type="entry name" value="RNase_P_pop3"/>
    <property type="match status" value="1"/>
</dbReference>
<dbReference type="GO" id="GO:0004526">
    <property type="term" value="F:ribonuclease P activity"/>
    <property type="evidence" value="ECO:0007669"/>
    <property type="project" value="TreeGrafter"/>
</dbReference>
<name>A0A1G4JTK2_9SACH</name>
<organism evidence="1 2">
    <name type="scientific">Lachancea meyersii CBS 8951</name>
    <dbReference type="NCBI Taxonomy" id="1266667"/>
    <lineage>
        <taxon>Eukaryota</taxon>
        <taxon>Fungi</taxon>
        <taxon>Dikarya</taxon>
        <taxon>Ascomycota</taxon>
        <taxon>Saccharomycotina</taxon>
        <taxon>Saccharomycetes</taxon>
        <taxon>Saccharomycetales</taxon>
        <taxon>Saccharomycetaceae</taxon>
        <taxon>Lachancea</taxon>
    </lineage>
</organism>
<dbReference type="GO" id="GO:0000172">
    <property type="term" value="C:ribonuclease MRP complex"/>
    <property type="evidence" value="ECO:0007669"/>
    <property type="project" value="TreeGrafter"/>
</dbReference>
<dbReference type="GO" id="GO:0000171">
    <property type="term" value="F:ribonuclease MRP activity"/>
    <property type="evidence" value="ECO:0007669"/>
    <property type="project" value="TreeGrafter"/>
</dbReference>
<dbReference type="GO" id="GO:0034965">
    <property type="term" value="P:intronic box C/D snoRNA processing"/>
    <property type="evidence" value="ECO:0007669"/>
    <property type="project" value="TreeGrafter"/>
</dbReference>
<gene>
    <name evidence="1" type="ORF">LAME_0F06172G</name>
</gene>
<dbReference type="AlphaFoldDB" id="A0A1G4JTK2"/>
<dbReference type="GO" id="GO:0005655">
    <property type="term" value="C:nucleolar ribonuclease P complex"/>
    <property type="evidence" value="ECO:0007669"/>
    <property type="project" value="TreeGrafter"/>
</dbReference>
<keyword evidence="2" id="KW-1185">Reference proteome</keyword>
<dbReference type="Proteomes" id="UP000191144">
    <property type="component" value="Chromosome F"/>
</dbReference>
<dbReference type="EMBL" id="LT598477">
    <property type="protein sequence ID" value="SCU94116.1"/>
    <property type="molecule type" value="Genomic_DNA"/>
</dbReference>
<dbReference type="GO" id="GO:0008033">
    <property type="term" value="P:tRNA processing"/>
    <property type="evidence" value="ECO:0007669"/>
    <property type="project" value="InterPro"/>
</dbReference>
<dbReference type="OrthoDB" id="20109at2759"/>
<dbReference type="GO" id="GO:0006364">
    <property type="term" value="P:rRNA processing"/>
    <property type="evidence" value="ECO:0007669"/>
    <property type="project" value="InterPro"/>
</dbReference>
<reference evidence="2" key="1">
    <citation type="submission" date="2016-03" db="EMBL/GenBank/DDBJ databases">
        <authorList>
            <person name="Devillers Hugo."/>
        </authorList>
    </citation>
    <scope>NUCLEOTIDE SEQUENCE [LARGE SCALE GENOMIC DNA]</scope>
</reference>
<sequence length="200" mass="22577">MSSLKQLQQKSARKKQVYKPILDNPYTDEAHNWPYVEDQPLVAELVRSHVTEVLRHAPESLDARFGFNAVVKYLEQPSFETVAADEPSRVFLFVCNRDSVPSVLLAQIPVLARVSRRDVVLIPLPRGFVSHFDKCCPAGQYHDGLLLVVQNTDFDLQFASQLTRRVGHVTPKPWLKFNESRIGVVASEVSLNARSAKPTK</sequence>